<dbReference type="InterPro" id="IPR002881">
    <property type="entry name" value="DUF58"/>
</dbReference>
<evidence type="ECO:0000259" key="1">
    <source>
        <dbReference type="Pfam" id="PF01882"/>
    </source>
</evidence>
<dbReference type="OrthoDB" id="9776116at2"/>
<evidence type="ECO:0000313" key="2">
    <source>
        <dbReference type="EMBL" id="QEN05008.1"/>
    </source>
</evidence>
<dbReference type="Gene3D" id="3.40.50.410">
    <property type="entry name" value="von Willebrand factor, type A domain"/>
    <property type="match status" value="1"/>
</dbReference>
<dbReference type="SUPFAM" id="SSF53300">
    <property type="entry name" value="vWA-like"/>
    <property type="match status" value="1"/>
</dbReference>
<name>A0A5C1QCE9_9SPIO</name>
<keyword evidence="3" id="KW-1185">Reference proteome</keyword>
<feature type="domain" description="DUF58" evidence="1">
    <location>
        <begin position="42"/>
        <end position="246"/>
    </location>
</feature>
<dbReference type="PANTHER" id="PTHR33608:SF6">
    <property type="entry name" value="BLL2464 PROTEIN"/>
    <property type="match status" value="1"/>
</dbReference>
<organism evidence="2 3">
    <name type="scientific">Thiospirochaeta perfilievii</name>
    <dbReference type="NCBI Taxonomy" id="252967"/>
    <lineage>
        <taxon>Bacteria</taxon>
        <taxon>Pseudomonadati</taxon>
        <taxon>Spirochaetota</taxon>
        <taxon>Spirochaetia</taxon>
        <taxon>Spirochaetales</taxon>
        <taxon>Spirochaetaceae</taxon>
        <taxon>Thiospirochaeta</taxon>
    </lineage>
</organism>
<dbReference type="AlphaFoldDB" id="A0A5C1QCE9"/>
<protein>
    <submittedName>
        <fullName evidence="2">DUF58 domain-containing protein</fullName>
    </submittedName>
</protein>
<sequence length="290" mass="33212">MEDIDFSGRVKRLQIISTQLIEGMFSGNYRSTFKGPGLEFNEVREYQDGDDVRFIDWNVTSRMQAPYTKTFKEERELILNIVMDVSASLSEVGGGKSKRSVAETIFGIIAFAAVANNDRVGVLMFSDIIEHSVSPMKGKKHVLRLIHDVLTLKPKKKGSDLALALRTAQESMKKRGICFILSDFRSANYYKELSILSRKQDVIAVRIIDKLERDYPSTGLIPLEDPETGEIISGFGRSRRFRKKYRDFWELERLQWLNNCKKLGIGVLEVDTEEDPGQALLSFFNKRKKR</sequence>
<reference evidence="2 3" key="1">
    <citation type="submission" date="2019-02" db="EMBL/GenBank/DDBJ databases">
        <authorList>
            <person name="Fomenkov A."/>
            <person name="Dubinina G."/>
            <person name="Grabovich M."/>
            <person name="Vincze T."/>
            <person name="Roberts R.J."/>
        </authorList>
    </citation>
    <scope>NUCLEOTIDE SEQUENCE [LARGE SCALE GENOMIC DNA]</scope>
    <source>
        <strain evidence="2 3">P</strain>
    </source>
</reference>
<dbReference type="InterPro" id="IPR036465">
    <property type="entry name" value="vWFA_dom_sf"/>
</dbReference>
<accession>A0A5C1QCE9</accession>
<proteinExistence type="predicted"/>
<dbReference type="KEGG" id="sper:EW093_09900"/>
<dbReference type="Proteomes" id="UP000323824">
    <property type="component" value="Chromosome"/>
</dbReference>
<evidence type="ECO:0000313" key="3">
    <source>
        <dbReference type="Proteomes" id="UP000323824"/>
    </source>
</evidence>
<dbReference type="EMBL" id="CP035807">
    <property type="protein sequence ID" value="QEN05008.1"/>
    <property type="molecule type" value="Genomic_DNA"/>
</dbReference>
<dbReference type="PANTHER" id="PTHR33608">
    <property type="entry name" value="BLL2464 PROTEIN"/>
    <property type="match status" value="1"/>
</dbReference>
<reference evidence="2 3" key="2">
    <citation type="submission" date="2019-09" db="EMBL/GenBank/DDBJ databases">
        <title>Complete Genome Sequence and Methylome Analysis of free living Spirochaetas.</title>
        <authorList>
            <person name="Leshcheva N."/>
            <person name="Mikheeva N."/>
        </authorList>
    </citation>
    <scope>NUCLEOTIDE SEQUENCE [LARGE SCALE GENOMIC DNA]</scope>
    <source>
        <strain evidence="2 3">P</strain>
    </source>
</reference>
<dbReference type="Pfam" id="PF01882">
    <property type="entry name" value="DUF58"/>
    <property type="match status" value="1"/>
</dbReference>
<dbReference type="RefSeq" id="WP_149568249.1">
    <property type="nucleotide sequence ID" value="NZ_CP035807.1"/>
</dbReference>
<gene>
    <name evidence="2" type="ORF">EW093_09900</name>
</gene>